<organism evidence="1 2">
    <name type="scientific">Orientia chuto str. Dubai</name>
    <dbReference type="NCBI Taxonomy" id="1359168"/>
    <lineage>
        <taxon>Bacteria</taxon>
        <taxon>Pseudomonadati</taxon>
        <taxon>Pseudomonadota</taxon>
        <taxon>Alphaproteobacteria</taxon>
        <taxon>Rickettsiales</taxon>
        <taxon>Rickettsiaceae</taxon>
        <taxon>Rickettsieae</taxon>
        <taxon>Orientia</taxon>
    </lineage>
</organism>
<sequence length="59" mass="7020">MVAQGLFDSDKIVEKSKPKRRCIICYRLIKLNQNIENTSPKKKYLINLFKSKRIKSEYT</sequence>
<comment type="caution">
    <text evidence="1">The sequence shown here is derived from an EMBL/GenBank/DDBJ whole genome shotgun (WGS) entry which is preliminary data.</text>
</comment>
<dbReference type="AlphaFoldDB" id="A0A0F3MG70"/>
<evidence type="ECO:0000313" key="1">
    <source>
        <dbReference type="EMBL" id="KJV54763.1"/>
    </source>
</evidence>
<dbReference type="PATRIC" id="fig|1359168.3.peg.880"/>
<name>A0A0F3MG70_9RICK</name>
<gene>
    <name evidence="1" type="ORF">OCHUTO_1077</name>
</gene>
<reference evidence="1 2" key="1">
    <citation type="submission" date="2015-02" db="EMBL/GenBank/DDBJ databases">
        <title>Genome Sequencing of Rickettsiales.</title>
        <authorList>
            <person name="Daugherty S.C."/>
            <person name="Su Q."/>
            <person name="Abolude K."/>
            <person name="Beier-Sexton M."/>
            <person name="Carlyon J.A."/>
            <person name="Carter R."/>
            <person name="Day N.P."/>
            <person name="Dumler S.J."/>
            <person name="Dyachenko V."/>
            <person name="Godinez A."/>
            <person name="Kurtti T.J."/>
            <person name="Lichay M."/>
            <person name="Mullins K.E."/>
            <person name="Ott S."/>
            <person name="Pappas-Brown V."/>
            <person name="Paris D.H."/>
            <person name="Patel P."/>
            <person name="Richards A.L."/>
            <person name="Sadzewicz L."/>
            <person name="Sears K."/>
            <person name="Seidman D."/>
            <person name="Sengamalay N."/>
            <person name="Stenos J."/>
            <person name="Tallon L.J."/>
            <person name="Vincent G."/>
            <person name="Fraser C.M."/>
            <person name="Munderloh U."/>
            <person name="Dunning-Hotopp J.C."/>
        </authorList>
    </citation>
    <scope>NUCLEOTIDE SEQUENCE [LARGE SCALE GENOMIC DNA]</scope>
    <source>
        <strain evidence="1 2">Fuller</strain>
    </source>
</reference>
<protein>
    <submittedName>
        <fullName evidence="1">Uncharacterized protein</fullName>
    </submittedName>
</protein>
<dbReference type="EMBL" id="LANP01000036">
    <property type="protein sequence ID" value="KJV54763.1"/>
    <property type="molecule type" value="Genomic_DNA"/>
</dbReference>
<proteinExistence type="predicted"/>
<keyword evidence="2" id="KW-1185">Reference proteome</keyword>
<dbReference type="Proteomes" id="UP000033616">
    <property type="component" value="Unassembled WGS sequence"/>
</dbReference>
<dbReference type="STRING" id="1359168.OCHUTO_1077"/>
<accession>A0A0F3MG70</accession>
<evidence type="ECO:0000313" key="2">
    <source>
        <dbReference type="Proteomes" id="UP000033616"/>
    </source>
</evidence>